<dbReference type="GO" id="GO:0005730">
    <property type="term" value="C:nucleolus"/>
    <property type="evidence" value="ECO:0007669"/>
    <property type="project" value="TreeGrafter"/>
</dbReference>
<dbReference type="AlphaFoldDB" id="A0A8S1IPM0"/>
<gene>
    <name evidence="6" type="ORF">OSTQU699_LOCUS2291</name>
</gene>
<dbReference type="Pfam" id="PF01246">
    <property type="entry name" value="Ribosomal_L24e"/>
    <property type="match status" value="1"/>
</dbReference>
<dbReference type="GO" id="GO:0003735">
    <property type="term" value="F:structural constituent of ribosome"/>
    <property type="evidence" value="ECO:0007669"/>
    <property type="project" value="InterPro"/>
</dbReference>
<dbReference type="InterPro" id="IPR038630">
    <property type="entry name" value="L24e/L24_sf"/>
</dbReference>
<dbReference type="InterPro" id="IPR056366">
    <property type="entry name" value="Ribosomal_eL24"/>
</dbReference>
<dbReference type="FunFam" id="2.30.170.20:FF:000001">
    <property type="entry name" value="probable ribosome biogenesis protein RLP24"/>
    <property type="match status" value="1"/>
</dbReference>
<keyword evidence="3" id="KW-0690">Ribosome biogenesis</keyword>
<dbReference type="GO" id="GO:0042273">
    <property type="term" value="P:ribosomal large subunit biogenesis"/>
    <property type="evidence" value="ECO:0007669"/>
    <property type="project" value="TreeGrafter"/>
</dbReference>
<evidence type="ECO:0000313" key="7">
    <source>
        <dbReference type="Proteomes" id="UP000708148"/>
    </source>
</evidence>
<dbReference type="Proteomes" id="UP000708148">
    <property type="component" value="Unassembled WGS sequence"/>
</dbReference>
<dbReference type="InterPro" id="IPR023442">
    <property type="entry name" value="Ribosomal_eL24_CS"/>
</dbReference>
<accession>A0A8S1IPM0</accession>
<keyword evidence="7" id="KW-1185">Reference proteome</keyword>
<comment type="similarity">
    <text evidence="2">Belongs to the eukaryotic ribosomal protein eL24 family.</text>
</comment>
<evidence type="ECO:0000256" key="1">
    <source>
        <dbReference type="ARBA" id="ARBA00004123"/>
    </source>
</evidence>
<dbReference type="EMBL" id="CAJHUC010000575">
    <property type="protein sequence ID" value="CAD7696930.1"/>
    <property type="molecule type" value="Genomic_DNA"/>
</dbReference>
<dbReference type="PROSITE" id="PS01073">
    <property type="entry name" value="RIBOSOMAL_L24E"/>
    <property type="match status" value="1"/>
</dbReference>
<evidence type="ECO:0000256" key="4">
    <source>
        <dbReference type="ARBA" id="ARBA00023242"/>
    </source>
</evidence>
<comment type="caution">
    <text evidence="6">The sequence shown here is derived from an EMBL/GenBank/DDBJ whole genome shotgun (WGS) entry which is preliminary data.</text>
</comment>
<feature type="domain" description="TRASH" evidence="5">
    <location>
        <begin position="6"/>
        <end position="44"/>
    </location>
</feature>
<reference evidence="6" key="1">
    <citation type="submission" date="2020-12" db="EMBL/GenBank/DDBJ databases">
        <authorList>
            <person name="Iha C."/>
        </authorList>
    </citation>
    <scope>NUCLEOTIDE SEQUENCE</scope>
</reference>
<comment type="subcellular location">
    <subcellularLocation>
        <location evidence="1">Nucleus</location>
    </subcellularLocation>
</comment>
<dbReference type="PANTHER" id="PTHR10792:SF8">
    <property type="entry name" value="RIBOSOME BIOGENESIS PROTEIN RLP24-RELATED"/>
    <property type="match status" value="1"/>
</dbReference>
<evidence type="ECO:0000313" key="6">
    <source>
        <dbReference type="EMBL" id="CAD7696930.1"/>
    </source>
</evidence>
<dbReference type="SMART" id="SM00746">
    <property type="entry name" value="TRASH"/>
    <property type="match status" value="1"/>
</dbReference>
<evidence type="ECO:0000256" key="3">
    <source>
        <dbReference type="ARBA" id="ARBA00022517"/>
    </source>
</evidence>
<proteinExistence type="inferred from homology"/>
<dbReference type="CDD" id="cd00472">
    <property type="entry name" value="Ribosomal_L24e_L24"/>
    <property type="match status" value="1"/>
</dbReference>
<name>A0A8S1IPM0_9CHLO</name>
<evidence type="ECO:0000256" key="2">
    <source>
        <dbReference type="ARBA" id="ARBA00005647"/>
    </source>
</evidence>
<sequence>MRLEKCWFCSSTIYPGHGITFVRNDATIFRFCRSKCHANFKLKRNPRKLRWTKAYRKLAGKELAQDTTFELERKRNRPERYNRELLCATMKGMKAITEIRKKRQDRFYDTRMQKARKQTRESEKKSLLKDIHLVKAPESLLKDKQQDLLLEKVAAEPVATVEQMDVQE</sequence>
<dbReference type="PANTHER" id="PTHR10792">
    <property type="entry name" value="60S RIBOSOMAL PROTEIN L24"/>
    <property type="match status" value="1"/>
</dbReference>
<dbReference type="InterPro" id="IPR011017">
    <property type="entry name" value="TRASH_dom"/>
</dbReference>
<dbReference type="OrthoDB" id="10262490at2759"/>
<protein>
    <recommendedName>
        <fullName evidence="5">TRASH domain-containing protein</fullName>
    </recommendedName>
</protein>
<organism evidence="6 7">
    <name type="scientific">Ostreobium quekettii</name>
    <dbReference type="NCBI Taxonomy" id="121088"/>
    <lineage>
        <taxon>Eukaryota</taxon>
        <taxon>Viridiplantae</taxon>
        <taxon>Chlorophyta</taxon>
        <taxon>core chlorophytes</taxon>
        <taxon>Ulvophyceae</taxon>
        <taxon>TCBD clade</taxon>
        <taxon>Bryopsidales</taxon>
        <taxon>Ostreobineae</taxon>
        <taxon>Ostreobiaceae</taxon>
        <taxon>Ostreobium</taxon>
    </lineage>
</organism>
<keyword evidence="4" id="KW-0539">Nucleus</keyword>
<evidence type="ECO:0000259" key="5">
    <source>
        <dbReference type="SMART" id="SM00746"/>
    </source>
</evidence>
<dbReference type="Gene3D" id="2.30.170.20">
    <property type="entry name" value="Ribosomal protein L24e"/>
    <property type="match status" value="1"/>
</dbReference>
<dbReference type="InterPro" id="IPR000988">
    <property type="entry name" value="Ribosomal_eL24-rel_N"/>
</dbReference>
<dbReference type="SUPFAM" id="SSF57716">
    <property type="entry name" value="Glucocorticoid receptor-like (DNA-binding domain)"/>
    <property type="match status" value="1"/>
</dbReference>